<dbReference type="Pfam" id="PF00615">
    <property type="entry name" value="RGS"/>
    <property type="match status" value="1"/>
</dbReference>
<dbReference type="GO" id="GO:0005737">
    <property type="term" value="C:cytoplasm"/>
    <property type="evidence" value="ECO:0007669"/>
    <property type="project" value="UniProtKB-SubCell"/>
</dbReference>
<proteinExistence type="predicted"/>
<dbReference type="AlphaFoldDB" id="A0A8S9ZMZ9"/>
<dbReference type="PANTHER" id="PTHR46102">
    <property type="entry name" value="AXIN"/>
    <property type="match status" value="1"/>
</dbReference>
<dbReference type="InterPro" id="IPR016137">
    <property type="entry name" value="RGS"/>
</dbReference>
<name>A0A8S9ZMZ9_9BILA</name>
<dbReference type="SUPFAM" id="SSF48097">
    <property type="entry name" value="Regulator of G-protein signaling, RGS"/>
    <property type="match status" value="1"/>
</dbReference>
<dbReference type="SMART" id="SM00315">
    <property type="entry name" value="RGS"/>
    <property type="match status" value="1"/>
</dbReference>
<gene>
    <name evidence="5" type="ORF">Mgra_00006125</name>
</gene>
<dbReference type="GO" id="GO:0008013">
    <property type="term" value="F:beta-catenin binding"/>
    <property type="evidence" value="ECO:0007669"/>
    <property type="project" value="TreeGrafter"/>
</dbReference>
<dbReference type="GO" id="GO:0060090">
    <property type="term" value="F:molecular adaptor activity"/>
    <property type="evidence" value="ECO:0007669"/>
    <property type="project" value="TreeGrafter"/>
</dbReference>
<evidence type="ECO:0000256" key="3">
    <source>
        <dbReference type="SAM" id="Coils"/>
    </source>
</evidence>
<dbReference type="GO" id="GO:0032436">
    <property type="term" value="P:positive regulation of proteasomal ubiquitin-dependent protein catabolic process"/>
    <property type="evidence" value="ECO:0007669"/>
    <property type="project" value="TreeGrafter"/>
</dbReference>
<dbReference type="GO" id="GO:0005634">
    <property type="term" value="C:nucleus"/>
    <property type="evidence" value="ECO:0007669"/>
    <property type="project" value="TreeGrafter"/>
</dbReference>
<sequence>MDQRRFNWAASLEEVLSDFYALQNYFFRLFQSWMGVDDDSSEHPLRLHFAIIAYRNMLSKNDPRVMQLAREIFNKFLRPKSGLCAFIDFSIRERVGQRLRQSNVCPPDLFDECLPSLDTFLRRQHALFVSSHEFLDKFNSSLYLDDPGPSCSSTINKTSSTNRSSRKVQNEQHITSKLTANMLMRSQRDREAMVPAGTTSQRLFRPVSKYPYVGGQAQPSKNNSTASSAFSSESLGRAVGSGEASTSLRAIREEQRRINQTVMKTTEENAKILNRKIGKSISTNHPRHDTVEDRQQFAQLLQRKLQALELRYRQEESVKEQIERINLARQKGAKTSTRELIGGSSIGCGDDSLLLLNAEAVDADEELETFG</sequence>
<keyword evidence="6" id="KW-1185">Reference proteome</keyword>
<keyword evidence="3" id="KW-0175">Coiled coil</keyword>
<dbReference type="EMBL" id="JABEBT010000057">
    <property type="protein sequence ID" value="KAF7634456.1"/>
    <property type="molecule type" value="Genomic_DNA"/>
</dbReference>
<dbReference type="PANTHER" id="PTHR46102:SF2">
    <property type="entry name" value="AXIN"/>
    <property type="match status" value="1"/>
</dbReference>
<dbReference type="GO" id="GO:0005886">
    <property type="term" value="C:plasma membrane"/>
    <property type="evidence" value="ECO:0007669"/>
    <property type="project" value="TreeGrafter"/>
</dbReference>
<dbReference type="InterPro" id="IPR036305">
    <property type="entry name" value="RGS_sf"/>
</dbReference>
<evidence type="ECO:0000256" key="2">
    <source>
        <dbReference type="ARBA" id="ARBA00022490"/>
    </source>
</evidence>
<dbReference type="Proteomes" id="UP000605970">
    <property type="component" value="Unassembled WGS sequence"/>
</dbReference>
<evidence type="ECO:0000259" key="4">
    <source>
        <dbReference type="SMART" id="SM00315"/>
    </source>
</evidence>
<dbReference type="OrthoDB" id="5853445at2759"/>
<dbReference type="GO" id="GO:0019901">
    <property type="term" value="F:protein kinase binding"/>
    <property type="evidence" value="ECO:0007669"/>
    <property type="project" value="TreeGrafter"/>
</dbReference>
<comment type="caution">
    <text evidence="5">The sequence shown here is derived from an EMBL/GenBank/DDBJ whole genome shotgun (WGS) entry which is preliminary data.</text>
</comment>
<accession>A0A8S9ZMZ9</accession>
<dbReference type="Gene3D" id="1.10.167.10">
    <property type="entry name" value="Regulator of G-protein Signalling 4, domain 2"/>
    <property type="match status" value="1"/>
</dbReference>
<comment type="subcellular location">
    <subcellularLocation>
        <location evidence="1">Cytoplasm</location>
    </subcellularLocation>
</comment>
<evidence type="ECO:0000256" key="1">
    <source>
        <dbReference type="ARBA" id="ARBA00004496"/>
    </source>
</evidence>
<dbReference type="GO" id="GO:0048468">
    <property type="term" value="P:cell development"/>
    <property type="evidence" value="ECO:0007669"/>
    <property type="project" value="TreeGrafter"/>
</dbReference>
<dbReference type="GO" id="GO:0030877">
    <property type="term" value="C:beta-catenin destruction complex"/>
    <property type="evidence" value="ECO:0007669"/>
    <property type="project" value="TreeGrafter"/>
</dbReference>
<dbReference type="InterPro" id="IPR043581">
    <property type="entry name" value="Axin-like"/>
</dbReference>
<reference evidence="5" key="1">
    <citation type="journal article" date="2020" name="Ecol. Evol.">
        <title>Genome structure and content of the rice root-knot nematode (Meloidogyne graminicola).</title>
        <authorList>
            <person name="Phan N.T."/>
            <person name="Danchin E.G.J."/>
            <person name="Klopp C."/>
            <person name="Perfus-Barbeoch L."/>
            <person name="Kozlowski D.K."/>
            <person name="Koutsovoulos G.D."/>
            <person name="Lopez-Roques C."/>
            <person name="Bouchez O."/>
            <person name="Zahm M."/>
            <person name="Besnard G."/>
            <person name="Bellafiore S."/>
        </authorList>
    </citation>
    <scope>NUCLEOTIDE SEQUENCE</scope>
    <source>
        <strain evidence="5">VN-18</strain>
    </source>
</reference>
<organism evidence="5 6">
    <name type="scientific">Meloidogyne graminicola</name>
    <dbReference type="NCBI Taxonomy" id="189291"/>
    <lineage>
        <taxon>Eukaryota</taxon>
        <taxon>Metazoa</taxon>
        <taxon>Ecdysozoa</taxon>
        <taxon>Nematoda</taxon>
        <taxon>Chromadorea</taxon>
        <taxon>Rhabditida</taxon>
        <taxon>Tylenchina</taxon>
        <taxon>Tylenchomorpha</taxon>
        <taxon>Tylenchoidea</taxon>
        <taxon>Meloidogynidae</taxon>
        <taxon>Meloidogyninae</taxon>
        <taxon>Meloidogyne</taxon>
    </lineage>
</organism>
<evidence type="ECO:0000313" key="5">
    <source>
        <dbReference type="EMBL" id="KAF7634456.1"/>
    </source>
</evidence>
<dbReference type="InterPro" id="IPR044926">
    <property type="entry name" value="RGS_subdomain_2"/>
</dbReference>
<keyword evidence="2" id="KW-0963">Cytoplasm</keyword>
<protein>
    <submittedName>
        <fullName evidence="5">RGS domain-containing protein</fullName>
    </submittedName>
</protein>
<dbReference type="GO" id="GO:0090090">
    <property type="term" value="P:negative regulation of canonical Wnt signaling pathway"/>
    <property type="evidence" value="ECO:0007669"/>
    <property type="project" value="InterPro"/>
</dbReference>
<feature type="domain" description="RGS" evidence="4">
    <location>
        <begin position="11"/>
        <end position="138"/>
    </location>
</feature>
<feature type="coiled-coil region" evidence="3">
    <location>
        <begin position="298"/>
        <end position="325"/>
    </location>
</feature>
<dbReference type="GO" id="GO:0031625">
    <property type="term" value="F:ubiquitin protein ligase binding"/>
    <property type="evidence" value="ECO:0007669"/>
    <property type="project" value="TreeGrafter"/>
</dbReference>
<evidence type="ECO:0000313" key="6">
    <source>
        <dbReference type="Proteomes" id="UP000605970"/>
    </source>
</evidence>